<gene>
    <name evidence="2" type="ORF">JD276_09655</name>
</gene>
<proteinExistence type="predicted"/>
<dbReference type="EMBL" id="JAEHOH010000012">
    <property type="protein sequence ID" value="MBK0419298.1"/>
    <property type="molecule type" value="Genomic_DNA"/>
</dbReference>
<protein>
    <submittedName>
        <fullName evidence="2">AzlD domain-containing protein</fullName>
    </submittedName>
</protein>
<keyword evidence="1" id="KW-0812">Transmembrane</keyword>
<comment type="caution">
    <text evidence="2">The sequence shown here is derived from an EMBL/GenBank/DDBJ whole genome shotgun (WGS) entry which is preliminary data.</text>
</comment>
<sequence>MPETWYLVAGVAIAGLVTLGLRALPFAVLKPLRKSRLVQALGRWMPAGILLILAVVVLRDQLAAHPGRAWAVLVAVGVTVAVHLLSRRRALLSIAAGTTCYVLLLNLV</sequence>
<keyword evidence="1" id="KW-0472">Membrane</keyword>
<organism evidence="2 3">
    <name type="scientific">Leucobacter chromiisoli</name>
    <dbReference type="NCBI Taxonomy" id="2796471"/>
    <lineage>
        <taxon>Bacteria</taxon>
        <taxon>Bacillati</taxon>
        <taxon>Actinomycetota</taxon>
        <taxon>Actinomycetes</taxon>
        <taxon>Micrococcales</taxon>
        <taxon>Microbacteriaceae</taxon>
        <taxon>Leucobacter</taxon>
    </lineage>
</organism>
<dbReference type="PIRSF" id="PIRSF003203">
    <property type="entry name" value="AzlD"/>
    <property type="match status" value="1"/>
</dbReference>
<feature type="transmembrane region" description="Helical" evidence="1">
    <location>
        <begin position="69"/>
        <end position="85"/>
    </location>
</feature>
<feature type="transmembrane region" description="Helical" evidence="1">
    <location>
        <begin position="41"/>
        <end position="57"/>
    </location>
</feature>
<dbReference type="Pfam" id="PF05437">
    <property type="entry name" value="AzlD"/>
    <property type="match status" value="1"/>
</dbReference>
<accession>A0A934UVK1</accession>
<dbReference type="Proteomes" id="UP000608530">
    <property type="component" value="Unassembled WGS sequence"/>
</dbReference>
<evidence type="ECO:0000313" key="2">
    <source>
        <dbReference type="EMBL" id="MBK0419298.1"/>
    </source>
</evidence>
<evidence type="ECO:0000256" key="1">
    <source>
        <dbReference type="SAM" id="Phobius"/>
    </source>
</evidence>
<dbReference type="InterPro" id="IPR008407">
    <property type="entry name" value="Brnchd-chn_aa_trnsp_AzlD"/>
</dbReference>
<name>A0A934UVK1_9MICO</name>
<dbReference type="RefSeq" id="WP_200115440.1">
    <property type="nucleotide sequence ID" value="NZ_JAEHOH010000012.1"/>
</dbReference>
<dbReference type="AlphaFoldDB" id="A0A934UVK1"/>
<reference evidence="2" key="1">
    <citation type="submission" date="2020-12" db="EMBL/GenBank/DDBJ databases">
        <title>Leucobacter sp. CAS1, isolated from Chromium sludge.</title>
        <authorList>
            <person name="Xu Z."/>
        </authorList>
    </citation>
    <scope>NUCLEOTIDE SEQUENCE</scope>
    <source>
        <strain evidence="2">CSA1</strain>
    </source>
</reference>
<feature type="transmembrane region" description="Helical" evidence="1">
    <location>
        <begin position="6"/>
        <end position="29"/>
    </location>
</feature>
<keyword evidence="3" id="KW-1185">Reference proteome</keyword>
<keyword evidence="1" id="KW-1133">Transmembrane helix</keyword>
<evidence type="ECO:0000313" key="3">
    <source>
        <dbReference type="Proteomes" id="UP000608530"/>
    </source>
</evidence>